<evidence type="ECO:0000313" key="16">
    <source>
        <dbReference type="Proteomes" id="UP000095200"/>
    </source>
</evidence>
<dbReference type="Gene3D" id="3.90.20.20">
    <property type="match status" value="1"/>
</dbReference>
<comment type="caution">
    <text evidence="15">The sequence shown here is derived from an EMBL/GenBank/DDBJ whole genome shotgun (WGS) entry which is preliminary data.</text>
</comment>
<comment type="function">
    <text evidence="7 10 11">Participates actively in the response to hyperosmotic and heat shock by preventing the aggregation of stress-denatured proteins, in association with DnaK and GrpE. It is the nucleotide exchange factor for DnaK and may function as a thermosensor. Unfolded proteins bind initially to DnaJ; upon interaction with the DnaJ-bound protein, DnaK hydrolyzes its bound ATP, resulting in the formation of a stable complex. GrpE releases ADP from DnaK; ATP binding to DnaK triggers the release of the substrate protein, thus completing the reaction cycle. Several rounds of ATP-dependent interactions between DnaJ, DnaK and GrpE are required for fully efficient folding.</text>
</comment>
<sequence>MSASEQASEKQETIKEEEEIKEPSLEEEYARVCAELEDQKKESLRILADAENLKKRLVREKEEFCKFATSGIIESILPVVDNLELALQHGKNDQACDNLVQGVEMTLNIFKEVLQKNGLTIIGQDHVGAPFDPSIHEAMSQVVDPQMDSGCVNQVLQTGYKLHDRLLRPAKVVVTKQCDTDDK</sequence>
<reference evidence="16" key="1">
    <citation type="submission" date="2016-06" db="EMBL/GenBank/DDBJ databases">
        <title>Draft genome sequence of Desulfoplanes formicivorans strain Pf12B.</title>
        <authorList>
            <person name="Watanabe M."/>
            <person name="Kojima H."/>
            <person name="Fukui M."/>
        </authorList>
    </citation>
    <scope>NUCLEOTIDE SEQUENCE [LARGE SCALE GENOMIC DNA]</scope>
    <source>
        <strain evidence="16">Pf12B</strain>
    </source>
</reference>
<gene>
    <name evidence="10" type="primary">grpE</name>
    <name evidence="15" type="ORF">DPF_1422</name>
</gene>
<keyword evidence="13" id="KW-0175">Coiled coil</keyword>
<evidence type="ECO:0000256" key="13">
    <source>
        <dbReference type="SAM" id="Coils"/>
    </source>
</evidence>
<evidence type="ECO:0000256" key="8">
    <source>
        <dbReference type="ARBA" id="ARBA00072274"/>
    </source>
</evidence>
<comment type="similarity">
    <text evidence="2 10 12">Belongs to the GrpE family.</text>
</comment>
<keyword evidence="16" id="KW-1185">Reference proteome</keyword>
<dbReference type="GO" id="GO:0005737">
    <property type="term" value="C:cytoplasm"/>
    <property type="evidence" value="ECO:0007669"/>
    <property type="project" value="UniProtKB-SubCell"/>
</dbReference>
<evidence type="ECO:0000256" key="2">
    <source>
        <dbReference type="ARBA" id="ARBA00009054"/>
    </source>
</evidence>
<dbReference type="InterPro" id="IPR000740">
    <property type="entry name" value="GrpE"/>
</dbReference>
<accession>A0A194AI07</accession>
<dbReference type="EMBL" id="BDFE01000015">
    <property type="protein sequence ID" value="GAU08706.1"/>
    <property type="molecule type" value="Genomic_DNA"/>
</dbReference>
<dbReference type="Pfam" id="PF01025">
    <property type="entry name" value="GrpE"/>
    <property type="match status" value="1"/>
</dbReference>
<dbReference type="SUPFAM" id="SSF51064">
    <property type="entry name" value="Head domain of nucleotide exchange factor GrpE"/>
    <property type="match status" value="1"/>
</dbReference>
<evidence type="ECO:0000256" key="11">
    <source>
        <dbReference type="RuleBase" id="RU000639"/>
    </source>
</evidence>
<organism evidence="15 16">
    <name type="scientific">Desulfoplanes formicivorans</name>
    <dbReference type="NCBI Taxonomy" id="1592317"/>
    <lineage>
        <taxon>Bacteria</taxon>
        <taxon>Pseudomonadati</taxon>
        <taxon>Thermodesulfobacteriota</taxon>
        <taxon>Desulfovibrionia</taxon>
        <taxon>Desulfovibrionales</taxon>
        <taxon>Desulfoplanaceae</taxon>
        <taxon>Desulfoplanes</taxon>
    </lineage>
</organism>
<dbReference type="GO" id="GO:0006457">
    <property type="term" value="P:protein folding"/>
    <property type="evidence" value="ECO:0007669"/>
    <property type="project" value="InterPro"/>
</dbReference>
<comment type="subunit">
    <text evidence="3 10">Homodimer.</text>
</comment>
<dbReference type="HAMAP" id="MF_01151">
    <property type="entry name" value="GrpE"/>
    <property type="match status" value="1"/>
</dbReference>
<dbReference type="Proteomes" id="UP000095200">
    <property type="component" value="Unassembled WGS sequence"/>
</dbReference>
<dbReference type="PRINTS" id="PR00773">
    <property type="entry name" value="GRPEPROTEIN"/>
</dbReference>
<evidence type="ECO:0000256" key="6">
    <source>
        <dbReference type="ARBA" id="ARBA00023186"/>
    </source>
</evidence>
<dbReference type="PROSITE" id="PS01071">
    <property type="entry name" value="GRPE"/>
    <property type="match status" value="1"/>
</dbReference>
<dbReference type="InterPro" id="IPR009012">
    <property type="entry name" value="GrpE_head"/>
</dbReference>
<dbReference type="GO" id="GO:0051082">
    <property type="term" value="F:unfolded protein binding"/>
    <property type="evidence" value="ECO:0007669"/>
    <property type="project" value="TreeGrafter"/>
</dbReference>
<evidence type="ECO:0000256" key="4">
    <source>
        <dbReference type="ARBA" id="ARBA00022490"/>
    </source>
</evidence>
<dbReference type="GO" id="GO:0000774">
    <property type="term" value="F:adenyl-nucleotide exchange factor activity"/>
    <property type="evidence" value="ECO:0007669"/>
    <property type="project" value="InterPro"/>
</dbReference>
<dbReference type="CDD" id="cd00446">
    <property type="entry name" value="GrpE"/>
    <property type="match status" value="1"/>
</dbReference>
<evidence type="ECO:0000256" key="14">
    <source>
        <dbReference type="SAM" id="MobiDB-lite"/>
    </source>
</evidence>
<feature type="coiled-coil region" evidence="13">
    <location>
        <begin position="33"/>
        <end position="60"/>
    </location>
</feature>
<dbReference type="PANTHER" id="PTHR21237">
    <property type="entry name" value="GRPE PROTEIN"/>
    <property type="match status" value="1"/>
</dbReference>
<evidence type="ECO:0000256" key="10">
    <source>
        <dbReference type="HAMAP-Rule" id="MF_01151"/>
    </source>
</evidence>
<dbReference type="AlphaFoldDB" id="A0A194AI07"/>
<feature type="region of interest" description="Disordered" evidence="14">
    <location>
        <begin position="1"/>
        <end position="23"/>
    </location>
</feature>
<keyword evidence="6 10" id="KW-0143">Chaperone</keyword>
<dbReference type="STRING" id="1592317.DPF_1422"/>
<protein>
    <recommendedName>
        <fullName evidence="8 10">Protein GrpE</fullName>
    </recommendedName>
    <alternativeName>
        <fullName evidence="9 10">HSP-70 cofactor</fullName>
    </alternativeName>
</protein>
<keyword evidence="5 10" id="KW-0346">Stress response</keyword>
<dbReference type="GO" id="GO:0051087">
    <property type="term" value="F:protein-folding chaperone binding"/>
    <property type="evidence" value="ECO:0007669"/>
    <property type="project" value="InterPro"/>
</dbReference>
<dbReference type="NCBIfam" id="NF010738">
    <property type="entry name" value="PRK14140.1"/>
    <property type="match status" value="1"/>
</dbReference>
<evidence type="ECO:0000256" key="12">
    <source>
        <dbReference type="RuleBase" id="RU004478"/>
    </source>
</evidence>
<evidence type="ECO:0000256" key="5">
    <source>
        <dbReference type="ARBA" id="ARBA00023016"/>
    </source>
</evidence>
<dbReference type="Gene3D" id="2.30.22.10">
    <property type="entry name" value="Head domain of nucleotide exchange factor GrpE"/>
    <property type="match status" value="1"/>
</dbReference>
<comment type="subcellular location">
    <subcellularLocation>
        <location evidence="1 10">Cytoplasm</location>
    </subcellularLocation>
</comment>
<name>A0A194AI07_9BACT</name>
<evidence type="ECO:0000256" key="9">
    <source>
        <dbReference type="ARBA" id="ARBA00076414"/>
    </source>
</evidence>
<dbReference type="PANTHER" id="PTHR21237:SF23">
    <property type="entry name" value="GRPE PROTEIN HOMOLOG, MITOCHONDRIAL"/>
    <property type="match status" value="1"/>
</dbReference>
<keyword evidence="4 10" id="KW-0963">Cytoplasm</keyword>
<dbReference type="SUPFAM" id="SSF58014">
    <property type="entry name" value="Coiled-coil domain of nucleotide exchange factor GrpE"/>
    <property type="match status" value="1"/>
</dbReference>
<evidence type="ECO:0000256" key="3">
    <source>
        <dbReference type="ARBA" id="ARBA00011738"/>
    </source>
</evidence>
<proteinExistence type="inferred from homology"/>
<dbReference type="InterPro" id="IPR013805">
    <property type="entry name" value="GrpE_CC"/>
</dbReference>
<evidence type="ECO:0000256" key="7">
    <source>
        <dbReference type="ARBA" id="ARBA00053401"/>
    </source>
</evidence>
<evidence type="ECO:0000313" key="15">
    <source>
        <dbReference type="EMBL" id="GAU08706.1"/>
    </source>
</evidence>
<dbReference type="FunFam" id="2.30.22.10:FF:000001">
    <property type="entry name" value="Protein GrpE"/>
    <property type="match status" value="1"/>
</dbReference>
<dbReference type="GO" id="GO:0042803">
    <property type="term" value="F:protein homodimerization activity"/>
    <property type="evidence" value="ECO:0007669"/>
    <property type="project" value="InterPro"/>
</dbReference>
<evidence type="ECO:0000256" key="1">
    <source>
        <dbReference type="ARBA" id="ARBA00004496"/>
    </source>
</evidence>